<evidence type="ECO:0000313" key="3">
    <source>
        <dbReference type="Proteomes" id="UP000294814"/>
    </source>
</evidence>
<evidence type="ECO:0000313" key="2">
    <source>
        <dbReference type="EMBL" id="TDE45465.1"/>
    </source>
</evidence>
<accession>A0A4R5FA25</accession>
<name>A0A4R5FA25_9FLAO</name>
<comment type="caution">
    <text evidence="2">The sequence shown here is derived from an EMBL/GenBank/DDBJ whole genome shotgun (WGS) entry which is preliminary data.</text>
</comment>
<keyword evidence="3" id="KW-1185">Reference proteome</keyword>
<feature type="chain" id="PRO_5021009746" evidence="1">
    <location>
        <begin position="21"/>
        <end position="229"/>
    </location>
</feature>
<feature type="signal peptide" evidence="1">
    <location>
        <begin position="1"/>
        <end position="20"/>
    </location>
</feature>
<reference evidence="2 3" key="1">
    <citation type="submission" date="2019-03" db="EMBL/GenBank/DDBJ databases">
        <title>Novel species of Flavobacterium.</title>
        <authorList>
            <person name="Liu Q."/>
            <person name="Xin Y.-H."/>
        </authorList>
    </citation>
    <scope>NUCLEOTIDE SEQUENCE [LARGE SCALE GENOMIC DNA]</scope>
    <source>
        <strain evidence="2 3">LB3P52</strain>
    </source>
</reference>
<dbReference type="AlphaFoldDB" id="A0A4R5FA25"/>
<sequence length="229" mass="26490">MKKLLINTLLLFFAVFNGNAQGILDVIDPTFSGALLRNSVLNKKDLTKTEGSKYFVEEFRLAEVSGISQKIMVRYNALTDIIEVQNDKKELFSLTKKDPFNTITIIPFTDKIKLLNYKTKEGEANGYLVELFNQNEVALYRRDRISLQKEKEAINSYTVATPARYVKTNDEYFLSLKNENAIVMPKNKKELQDLFPIKKEEIAIYFKDNKFSLKDKKSIIEIAKFISKF</sequence>
<dbReference type="EMBL" id="SMLG01000003">
    <property type="protein sequence ID" value="TDE45465.1"/>
    <property type="molecule type" value="Genomic_DNA"/>
</dbReference>
<dbReference type="OrthoDB" id="978006at2"/>
<evidence type="ECO:0000256" key="1">
    <source>
        <dbReference type="SAM" id="SignalP"/>
    </source>
</evidence>
<keyword evidence="1" id="KW-0732">Signal</keyword>
<protein>
    <submittedName>
        <fullName evidence="2">Uncharacterized protein</fullName>
    </submittedName>
</protein>
<proteinExistence type="predicted"/>
<organism evidence="2 3">
    <name type="scientific">Flavobacterium rhamnosiphilum</name>
    <dbReference type="NCBI Taxonomy" id="2541724"/>
    <lineage>
        <taxon>Bacteria</taxon>
        <taxon>Pseudomonadati</taxon>
        <taxon>Bacteroidota</taxon>
        <taxon>Flavobacteriia</taxon>
        <taxon>Flavobacteriales</taxon>
        <taxon>Flavobacteriaceae</taxon>
        <taxon>Flavobacterium</taxon>
    </lineage>
</organism>
<dbReference type="Proteomes" id="UP000294814">
    <property type="component" value="Unassembled WGS sequence"/>
</dbReference>
<gene>
    <name evidence="2" type="ORF">E0I26_05795</name>
</gene>